<dbReference type="SUPFAM" id="SSF46785">
    <property type="entry name" value="Winged helix' DNA-binding domain"/>
    <property type="match status" value="1"/>
</dbReference>
<dbReference type="InterPro" id="IPR005471">
    <property type="entry name" value="Tscrpt_reg_IclR_N"/>
</dbReference>
<dbReference type="PROSITE" id="PS51077">
    <property type="entry name" value="HTH_ICLR"/>
    <property type="match status" value="1"/>
</dbReference>
<dbReference type="RefSeq" id="WP_229231916.1">
    <property type="nucleotide sequence ID" value="NZ_AP024525.1"/>
</dbReference>
<dbReference type="Proteomes" id="UP001319861">
    <property type="component" value="Chromosome"/>
</dbReference>
<dbReference type="PANTHER" id="PTHR30136">
    <property type="entry name" value="HELIX-TURN-HELIX TRANSCRIPTIONAL REGULATOR, ICLR FAMILY"/>
    <property type="match status" value="1"/>
</dbReference>
<feature type="domain" description="HTH iclR-type" evidence="4">
    <location>
        <begin position="7"/>
        <end position="68"/>
    </location>
</feature>
<sequence length="262" mass="27835">MAEPTRDSIISRVVRILSCFDRSTSALSLSSLARRSGLPLTTTHRLADELLRHGLLERDSAGDLRPGLRMWELANRASHALTLREACLPFMEDVQAAVHHHVTLAVLDRGSALYVERLSAPESPLDAANIAQRMQLHASSSGLVLLAFSEAAVQARALEGPLEKVTPETVTDPAALRRTLADIRQKGFAAPPGIGRTEWIGVAVPVFGPERTAEGPVIAAALNAIVPRTDADVVPRVVVALTTAAHGASRALRGTSGQPATP</sequence>
<dbReference type="InterPro" id="IPR050707">
    <property type="entry name" value="HTH_MetabolicPath_Reg"/>
</dbReference>
<proteinExistence type="predicted"/>
<reference evidence="6 7" key="1">
    <citation type="journal article" date="2021" name="J. Biosci. Bioeng.">
        <title>Identification and characterization of a chc gene cluster responsible for the aromatization pathway of cyclohexanecarboxylate degradation in Sinomonas cyclohexanicum ATCC 51369.</title>
        <authorList>
            <person name="Yamamoto T."/>
            <person name="Hasegawa Y."/>
            <person name="Lau P.C.K."/>
            <person name="Iwaki H."/>
        </authorList>
    </citation>
    <scope>NUCLEOTIDE SEQUENCE [LARGE SCALE GENOMIC DNA]</scope>
    <source>
        <strain evidence="6 7">ATCC 51369</strain>
    </source>
</reference>
<evidence type="ECO:0000256" key="1">
    <source>
        <dbReference type="ARBA" id="ARBA00023015"/>
    </source>
</evidence>
<keyword evidence="3" id="KW-0804">Transcription</keyword>
<feature type="domain" description="IclR-ED" evidence="5">
    <location>
        <begin position="69"/>
        <end position="254"/>
    </location>
</feature>
<gene>
    <name evidence="6" type="primary">chcR</name>
    <name evidence="6" type="ORF">SCMU_09880</name>
</gene>
<evidence type="ECO:0000256" key="3">
    <source>
        <dbReference type="ARBA" id="ARBA00023163"/>
    </source>
</evidence>
<evidence type="ECO:0000313" key="7">
    <source>
        <dbReference type="Proteomes" id="UP001319861"/>
    </source>
</evidence>
<keyword evidence="1" id="KW-0805">Transcription regulation</keyword>
<evidence type="ECO:0000313" key="6">
    <source>
        <dbReference type="EMBL" id="BCT75146.1"/>
    </source>
</evidence>
<evidence type="ECO:0000259" key="4">
    <source>
        <dbReference type="PROSITE" id="PS51077"/>
    </source>
</evidence>
<dbReference type="SMART" id="SM00346">
    <property type="entry name" value="HTH_ICLR"/>
    <property type="match status" value="1"/>
</dbReference>
<evidence type="ECO:0000259" key="5">
    <source>
        <dbReference type="PROSITE" id="PS51078"/>
    </source>
</evidence>
<dbReference type="Pfam" id="PF09339">
    <property type="entry name" value="HTH_IclR"/>
    <property type="match status" value="1"/>
</dbReference>
<dbReference type="Gene3D" id="1.10.10.10">
    <property type="entry name" value="Winged helix-like DNA-binding domain superfamily/Winged helix DNA-binding domain"/>
    <property type="match status" value="1"/>
</dbReference>
<evidence type="ECO:0000256" key="2">
    <source>
        <dbReference type="ARBA" id="ARBA00023125"/>
    </source>
</evidence>
<organism evidence="6 7">
    <name type="scientific">Sinomonas cyclohexanicum</name>
    <name type="common">Corynebacterium cyclohexanicum</name>
    <dbReference type="NCBI Taxonomy" id="322009"/>
    <lineage>
        <taxon>Bacteria</taxon>
        <taxon>Bacillati</taxon>
        <taxon>Actinomycetota</taxon>
        <taxon>Actinomycetes</taxon>
        <taxon>Micrococcales</taxon>
        <taxon>Micrococcaceae</taxon>
        <taxon>Sinomonas</taxon>
    </lineage>
</organism>
<dbReference type="InterPro" id="IPR029016">
    <property type="entry name" value="GAF-like_dom_sf"/>
</dbReference>
<name>A0ABN6FEQ0_SINCY</name>
<dbReference type="InterPro" id="IPR014757">
    <property type="entry name" value="Tscrpt_reg_IclR_C"/>
</dbReference>
<dbReference type="Gene3D" id="3.30.450.40">
    <property type="match status" value="1"/>
</dbReference>
<dbReference type="InterPro" id="IPR036388">
    <property type="entry name" value="WH-like_DNA-bd_sf"/>
</dbReference>
<dbReference type="InterPro" id="IPR036390">
    <property type="entry name" value="WH_DNA-bd_sf"/>
</dbReference>
<dbReference type="PROSITE" id="PS51078">
    <property type="entry name" value="ICLR_ED"/>
    <property type="match status" value="1"/>
</dbReference>
<protein>
    <submittedName>
        <fullName evidence="6">IclR family transcriptional regulator</fullName>
    </submittedName>
</protein>
<dbReference type="PANTHER" id="PTHR30136:SF24">
    <property type="entry name" value="HTH-TYPE TRANSCRIPTIONAL REPRESSOR ALLR"/>
    <property type="match status" value="1"/>
</dbReference>
<keyword evidence="7" id="KW-1185">Reference proteome</keyword>
<accession>A0ABN6FEQ0</accession>
<keyword evidence="2" id="KW-0238">DNA-binding</keyword>
<dbReference type="SUPFAM" id="SSF55781">
    <property type="entry name" value="GAF domain-like"/>
    <property type="match status" value="1"/>
</dbReference>
<dbReference type="EMBL" id="AP024525">
    <property type="protein sequence ID" value="BCT75146.1"/>
    <property type="molecule type" value="Genomic_DNA"/>
</dbReference>
<dbReference type="Pfam" id="PF01614">
    <property type="entry name" value="IclR_C"/>
    <property type="match status" value="1"/>
</dbReference>